<keyword evidence="1 5" id="KW-0489">Methyltransferase</keyword>
<protein>
    <submittedName>
        <fullName evidence="5">C-5 cytosine-specific DNA methylase domain protein</fullName>
    </submittedName>
</protein>
<reference evidence="5 6" key="1">
    <citation type="submission" date="2011-07" db="EMBL/GenBank/DDBJ databases">
        <authorList>
            <person name="Harkins D.M."/>
            <person name="Madupu R."/>
            <person name="Durkin A.S."/>
            <person name="Torralba M."/>
            <person name="Methe B."/>
            <person name="Sutton G.G."/>
            <person name="Nelson K.E."/>
        </authorList>
    </citation>
    <scope>NUCLEOTIDE SEQUENCE [LARGE SCALE GENOMIC DNA]</scope>
    <source>
        <strain evidence="5 6">X</strain>
    </source>
</reference>
<dbReference type="AlphaFoldDB" id="F9PEE8"/>
<accession>F9PEE8</accession>
<keyword evidence="2" id="KW-0808">Transferase</keyword>
<dbReference type="eggNOG" id="COG0270">
    <property type="taxonomic scope" value="Bacteria"/>
</dbReference>
<dbReference type="PROSITE" id="PS51257">
    <property type="entry name" value="PROKAR_LIPOPROTEIN"/>
    <property type="match status" value="1"/>
</dbReference>
<dbReference type="GO" id="GO:0009307">
    <property type="term" value="P:DNA restriction-modification system"/>
    <property type="evidence" value="ECO:0007669"/>
    <property type="project" value="UniProtKB-KW"/>
</dbReference>
<evidence type="ECO:0000256" key="1">
    <source>
        <dbReference type="ARBA" id="ARBA00022603"/>
    </source>
</evidence>
<dbReference type="Proteomes" id="UP000003399">
    <property type="component" value="Unassembled WGS sequence"/>
</dbReference>
<gene>
    <name evidence="5" type="ORF">HMPREF1124_1492</name>
</gene>
<dbReference type="SUPFAM" id="SSF53335">
    <property type="entry name" value="S-adenosyl-L-methionine-dependent methyltransferases"/>
    <property type="match status" value="1"/>
</dbReference>
<sequence length="116" mass="13259">MREKMIDNKPTYISLFSSAGVGCYGFKLEGFECIATNEILERRLNIQKLNNKCKLETGYISGDIKLDETKEKIYSEIRKWKQSGNDRVDVIIATPPCQGMSVANHKKNQMKLIEIV</sequence>
<dbReference type="InterPro" id="IPR018117">
    <property type="entry name" value="C5_DNA_meth_AS"/>
</dbReference>
<evidence type="ECO:0000256" key="2">
    <source>
        <dbReference type="ARBA" id="ARBA00022679"/>
    </source>
</evidence>
<comment type="caution">
    <text evidence="5">The sequence shown here is derived from an EMBL/GenBank/DDBJ whole genome shotgun (WGS) entry which is preliminary data.</text>
</comment>
<evidence type="ECO:0000256" key="4">
    <source>
        <dbReference type="ARBA" id="ARBA00022747"/>
    </source>
</evidence>
<dbReference type="Pfam" id="PF00145">
    <property type="entry name" value="DNA_methylase"/>
    <property type="match status" value="1"/>
</dbReference>
<dbReference type="InterPro" id="IPR001525">
    <property type="entry name" value="C5_MeTfrase"/>
</dbReference>
<dbReference type="EMBL" id="AFUQ01000011">
    <property type="protein sequence ID" value="EGV12745.1"/>
    <property type="molecule type" value="Genomic_DNA"/>
</dbReference>
<name>F9PEE8_9STRE</name>
<dbReference type="GO" id="GO:0008168">
    <property type="term" value="F:methyltransferase activity"/>
    <property type="evidence" value="ECO:0007669"/>
    <property type="project" value="UniProtKB-KW"/>
</dbReference>
<evidence type="ECO:0000313" key="6">
    <source>
        <dbReference type="Proteomes" id="UP000003399"/>
    </source>
</evidence>
<keyword evidence="4" id="KW-0680">Restriction system</keyword>
<dbReference type="GO" id="GO:0032259">
    <property type="term" value="P:methylation"/>
    <property type="evidence" value="ECO:0007669"/>
    <property type="project" value="UniProtKB-KW"/>
</dbReference>
<dbReference type="Gene3D" id="3.40.50.150">
    <property type="entry name" value="Vaccinia Virus protein VP39"/>
    <property type="match status" value="1"/>
</dbReference>
<evidence type="ECO:0000256" key="3">
    <source>
        <dbReference type="ARBA" id="ARBA00022691"/>
    </source>
</evidence>
<evidence type="ECO:0000313" key="5">
    <source>
        <dbReference type="EMBL" id="EGV12745.1"/>
    </source>
</evidence>
<keyword evidence="3" id="KW-0949">S-adenosyl-L-methionine</keyword>
<dbReference type="PATRIC" id="fig|997830.4.peg.1178"/>
<dbReference type="InterPro" id="IPR029063">
    <property type="entry name" value="SAM-dependent_MTases_sf"/>
</dbReference>
<proteinExistence type="predicted"/>
<dbReference type="PROSITE" id="PS00094">
    <property type="entry name" value="C5_MTASE_1"/>
    <property type="match status" value="1"/>
</dbReference>
<organism evidence="5 6">
    <name type="scientific">Streptococcus infantis X</name>
    <dbReference type="NCBI Taxonomy" id="997830"/>
    <lineage>
        <taxon>Bacteria</taxon>
        <taxon>Bacillati</taxon>
        <taxon>Bacillota</taxon>
        <taxon>Bacilli</taxon>
        <taxon>Lactobacillales</taxon>
        <taxon>Streptococcaceae</taxon>
        <taxon>Streptococcus</taxon>
    </lineage>
</organism>